<evidence type="ECO:0000256" key="1">
    <source>
        <dbReference type="ARBA" id="ARBA00022448"/>
    </source>
</evidence>
<keyword evidence="2" id="KW-0547">Nucleotide-binding</keyword>
<keyword evidence="1" id="KW-0813">Transport</keyword>
<dbReference type="InterPro" id="IPR003593">
    <property type="entry name" value="AAA+_ATPase"/>
</dbReference>
<dbReference type="GeneID" id="5143603"/>
<evidence type="ECO:0000313" key="6">
    <source>
        <dbReference type="Proteomes" id="UP000000663"/>
    </source>
</evidence>
<evidence type="ECO:0000256" key="2">
    <source>
        <dbReference type="ARBA" id="ARBA00022741"/>
    </source>
</evidence>
<dbReference type="EMBL" id="AM114193">
    <property type="protein sequence ID" value="CAJ36586.1"/>
    <property type="molecule type" value="Genomic_DNA"/>
</dbReference>
<evidence type="ECO:0000256" key="3">
    <source>
        <dbReference type="ARBA" id="ARBA00022840"/>
    </source>
</evidence>
<evidence type="ECO:0000313" key="5">
    <source>
        <dbReference type="EMBL" id="CAJ36586.1"/>
    </source>
</evidence>
<dbReference type="GO" id="GO:0016887">
    <property type="term" value="F:ATP hydrolysis activity"/>
    <property type="evidence" value="ECO:0007669"/>
    <property type="project" value="InterPro"/>
</dbReference>
<dbReference type="InterPro" id="IPR017911">
    <property type="entry name" value="MacB-like_ATP-bd"/>
</dbReference>
<dbReference type="PANTHER" id="PTHR24220">
    <property type="entry name" value="IMPORT ATP-BINDING PROTEIN"/>
    <property type="match status" value="1"/>
</dbReference>
<reference evidence="5 6" key="1">
    <citation type="journal article" date="2006" name="Science">
        <title>Genome of rice cluster I archaea -- the key methane producers in the rice rhizosphere.</title>
        <authorList>
            <person name="Erkel C."/>
            <person name="Kube M."/>
            <person name="Reinhardt R."/>
            <person name="Liesack W."/>
        </authorList>
    </citation>
    <scope>NUCLEOTIDE SEQUENCE [LARGE SCALE GENOMIC DNA]</scope>
    <source>
        <strain evidence="6">DSM 22066 / NBRC 105507 / MRE50</strain>
    </source>
</reference>
<dbReference type="InterPro" id="IPR015854">
    <property type="entry name" value="ABC_transpr_LolD-like"/>
</dbReference>
<name>Q0W4V7_METAR</name>
<dbReference type="GO" id="GO:0005886">
    <property type="term" value="C:plasma membrane"/>
    <property type="evidence" value="ECO:0007669"/>
    <property type="project" value="TreeGrafter"/>
</dbReference>
<dbReference type="PANTHER" id="PTHR24220:SF86">
    <property type="entry name" value="ABC TRANSPORTER ABCH.1"/>
    <property type="match status" value="1"/>
</dbReference>
<sequence>MNSVADAVVDIAGVRKSYMMGKNELEVLKGVNATIRRGEFVSIMGPSGSGKSTLMNLIGLLDRPTSGEISINGHPISKLNDVELSSLRGREIGFIFQSFNLVSRLSALKNVELPMIFQETAKHKRTEIAKKYLEEVGLSDRMTHRPNELSGGQRQRVAIARALVNDPAILLADEPTGNLDTKTGEEIMQLFLDLNKNGRTIVMVTHEPDLAEYGDRIIRIRDGVIVGDDRK</sequence>
<dbReference type="Proteomes" id="UP000000663">
    <property type="component" value="Chromosome"/>
</dbReference>
<accession>Q0W4V7</accession>
<dbReference type="PROSITE" id="PS00211">
    <property type="entry name" value="ABC_TRANSPORTER_1"/>
    <property type="match status" value="1"/>
</dbReference>
<dbReference type="InterPro" id="IPR027417">
    <property type="entry name" value="P-loop_NTPase"/>
</dbReference>
<dbReference type="GO" id="GO:0022857">
    <property type="term" value="F:transmembrane transporter activity"/>
    <property type="evidence" value="ECO:0007669"/>
    <property type="project" value="UniProtKB-ARBA"/>
</dbReference>
<dbReference type="InterPro" id="IPR003439">
    <property type="entry name" value="ABC_transporter-like_ATP-bd"/>
</dbReference>
<dbReference type="PROSITE" id="PS50893">
    <property type="entry name" value="ABC_TRANSPORTER_2"/>
    <property type="match status" value="1"/>
</dbReference>
<dbReference type="GO" id="GO:0005524">
    <property type="term" value="F:ATP binding"/>
    <property type="evidence" value="ECO:0007669"/>
    <property type="project" value="UniProtKB-KW"/>
</dbReference>
<protein>
    <submittedName>
        <fullName evidence="5">ABC-type transport system, ATPase component</fullName>
    </submittedName>
</protein>
<dbReference type="SUPFAM" id="SSF52540">
    <property type="entry name" value="P-loop containing nucleoside triphosphate hydrolases"/>
    <property type="match status" value="1"/>
</dbReference>
<dbReference type="Pfam" id="PF00005">
    <property type="entry name" value="ABC_tran"/>
    <property type="match status" value="1"/>
</dbReference>
<keyword evidence="6" id="KW-1185">Reference proteome</keyword>
<dbReference type="FunFam" id="3.40.50.300:FF:000032">
    <property type="entry name" value="Export ABC transporter ATP-binding protein"/>
    <property type="match status" value="1"/>
</dbReference>
<dbReference type="SMART" id="SM00382">
    <property type="entry name" value="AAA"/>
    <property type="match status" value="1"/>
</dbReference>
<dbReference type="Gene3D" id="3.40.50.300">
    <property type="entry name" value="P-loop containing nucleotide triphosphate hydrolases"/>
    <property type="match status" value="1"/>
</dbReference>
<dbReference type="OrthoDB" id="31298at2157"/>
<dbReference type="RefSeq" id="WP_012035961.1">
    <property type="nucleotide sequence ID" value="NC_009464.1"/>
</dbReference>
<dbReference type="InterPro" id="IPR017871">
    <property type="entry name" value="ABC_transporter-like_CS"/>
</dbReference>
<dbReference type="eggNOG" id="arCOG00922">
    <property type="taxonomic scope" value="Archaea"/>
</dbReference>
<keyword evidence="3" id="KW-0067">ATP-binding</keyword>
<organism evidence="5 6">
    <name type="scientific">Methanocella arvoryzae (strain DSM 22066 / NBRC 105507 / MRE50)</name>
    <dbReference type="NCBI Taxonomy" id="351160"/>
    <lineage>
        <taxon>Archaea</taxon>
        <taxon>Methanobacteriati</taxon>
        <taxon>Methanobacteriota</taxon>
        <taxon>Stenosarchaea group</taxon>
        <taxon>Methanomicrobia</taxon>
        <taxon>Methanocellales</taxon>
        <taxon>Methanocellaceae</taxon>
        <taxon>Methanocella</taxon>
    </lineage>
</organism>
<dbReference type="AlphaFoldDB" id="Q0W4V7"/>
<proteinExistence type="predicted"/>
<feature type="domain" description="ABC transporter" evidence="4">
    <location>
        <begin position="9"/>
        <end position="231"/>
    </location>
</feature>
<evidence type="ECO:0000259" key="4">
    <source>
        <dbReference type="PROSITE" id="PS50893"/>
    </source>
</evidence>
<dbReference type="STRING" id="351160.RCIX1294"/>
<dbReference type="GO" id="GO:0098796">
    <property type="term" value="C:membrane protein complex"/>
    <property type="evidence" value="ECO:0007669"/>
    <property type="project" value="UniProtKB-ARBA"/>
</dbReference>
<dbReference type="CDD" id="cd03255">
    <property type="entry name" value="ABC_MJ0796_LolCDE_FtsE"/>
    <property type="match status" value="1"/>
</dbReference>
<gene>
    <name evidence="5" type="ORF">RCIX1294</name>
</gene>
<dbReference type="KEGG" id="rci:RCIX1294"/>